<evidence type="ECO:0000313" key="9">
    <source>
        <dbReference type="Proteomes" id="UP000319949"/>
    </source>
</evidence>
<keyword evidence="3 6" id="KW-0812">Transmembrane</keyword>
<dbReference type="GO" id="GO:0005886">
    <property type="term" value="C:plasma membrane"/>
    <property type="evidence" value="ECO:0007669"/>
    <property type="project" value="UniProtKB-SubCell"/>
</dbReference>
<evidence type="ECO:0000256" key="1">
    <source>
        <dbReference type="ARBA" id="ARBA00004651"/>
    </source>
</evidence>
<feature type="transmembrane region" description="Helical" evidence="6">
    <location>
        <begin position="260"/>
        <end position="278"/>
    </location>
</feature>
<feature type="transmembrane region" description="Helical" evidence="6">
    <location>
        <begin position="6"/>
        <end position="26"/>
    </location>
</feature>
<gene>
    <name evidence="8" type="ORF">FBZ96_104106</name>
</gene>
<keyword evidence="2" id="KW-1003">Cell membrane</keyword>
<evidence type="ECO:0000256" key="5">
    <source>
        <dbReference type="ARBA" id="ARBA00023136"/>
    </source>
</evidence>
<sequence>MNDLWIIYALVFGAALFGAQALYWILIRSRSERKIINRRLMLASELKDQGAVLSTLHRERGVSILADVDQLEWLHELVMQSGLKLDLTRLLIWVTGLIALFYLVFGVWLGIGPAGLMIAIPAALLAGYVILRRARAKRIALFSEQLPEALDIVVRGLRAGHPFRVALGLAAREMPDPIGTELGILLDEISFGLEQQVAVDHLYERVGQEDLSFLSTAINIQSQTGGNLADILQSLSRLLRNRAKLTLKVRALTSEGRSSGLLLSVLPVLIFLVLNFLSPTYFGALKGHPLAMPALVVGICLLSIGNFVIYRMVNFKV</sequence>
<feature type="transmembrane region" description="Helical" evidence="6">
    <location>
        <begin position="114"/>
        <end position="131"/>
    </location>
</feature>
<comment type="caution">
    <text evidence="8">The sequence shown here is derived from an EMBL/GenBank/DDBJ whole genome shotgun (WGS) entry which is preliminary data.</text>
</comment>
<keyword evidence="9" id="KW-1185">Reference proteome</keyword>
<feature type="transmembrane region" description="Helical" evidence="6">
    <location>
        <begin position="90"/>
        <end position="108"/>
    </location>
</feature>
<proteinExistence type="predicted"/>
<dbReference type="PANTHER" id="PTHR35007">
    <property type="entry name" value="INTEGRAL MEMBRANE PROTEIN-RELATED"/>
    <property type="match status" value="1"/>
</dbReference>
<reference evidence="8 9" key="1">
    <citation type="submission" date="2019-06" db="EMBL/GenBank/DDBJ databases">
        <title>Genomic Encyclopedia of Type Strains, Phase IV (KMG-V): Genome sequencing to study the core and pangenomes of soil and plant-associated prokaryotes.</title>
        <authorList>
            <person name="Whitman W."/>
        </authorList>
    </citation>
    <scope>NUCLEOTIDE SEQUENCE [LARGE SCALE GENOMIC DNA]</scope>
    <source>
        <strain evidence="8 9">BR 510</strain>
    </source>
</reference>
<comment type="subcellular location">
    <subcellularLocation>
        <location evidence="1">Cell membrane</location>
        <topology evidence="1">Multi-pass membrane protein</topology>
    </subcellularLocation>
</comment>
<feature type="transmembrane region" description="Helical" evidence="6">
    <location>
        <begin position="290"/>
        <end position="310"/>
    </location>
</feature>
<feature type="domain" description="Type II secretion system protein GspF" evidence="7">
    <location>
        <begin position="150"/>
        <end position="274"/>
    </location>
</feature>
<evidence type="ECO:0000256" key="4">
    <source>
        <dbReference type="ARBA" id="ARBA00022989"/>
    </source>
</evidence>
<keyword evidence="5 6" id="KW-0472">Membrane</keyword>
<evidence type="ECO:0000256" key="3">
    <source>
        <dbReference type="ARBA" id="ARBA00022692"/>
    </source>
</evidence>
<dbReference type="OrthoDB" id="9803381at2"/>
<protein>
    <submittedName>
        <fullName evidence="8">Tight adherence protein B</fullName>
    </submittedName>
</protein>
<evidence type="ECO:0000256" key="2">
    <source>
        <dbReference type="ARBA" id="ARBA00022475"/>
    </source>
</evidence>
<accession>A0A560DPV7</accession>
<dbReference type="RefSeq" id="WP_145662715.1">
    <property type="nucleotide sequence ID" value="NZ_VITK01000004.1"/>
</dbReference>
<dbReference type="Proteomes" id="UP000319949">
    <property type="component" value="Unassembled WGS sequence"/>
</dbReference>
<organism evidence="8 9">
    <name type="scientific">Bradyrhizobium stylosanthis</name>
    <dbReference type="NCBI Taxonomy" id="1803665"/>
    <lineage>
        <taxon>Bacteria</taxon>
        <taxon>Pseudomonadati</taxon>
        <taxon>Pseudomonadota</taxon>
        <taxon>Alphaproteobacteria</taxon>
        <taxon>Hyphomicrobiales</taxon>
        <taxon>Nitrobacteraceae</taxon>
        <taxon>Bradyrhizobium</taxon>
    </lineage>
</organism>
<dbReference type="InterPro" id="IPR018076">
    <property type="entry name" value="T2SS_GspF_dom"/>
</dbReference>
<dbReference type="EMBL" id="VITK01000004">
    <property type="protein sequence ID" value="TWA99138.1"/>
    <property type="molecule type" value="Genomic_DNA"/>
</dbReference>
<evidence type="ECO:0000256" key="6">
    <source>
        <dbReference type="SAM" id="Phobius"/>
    </source>
</evidence>
<dbReference type="PANTHER" id="PTHR35007:SF1">
    <property type="entry name" value="PILUS ASSEMBLY PROTEIN"/>
    <property type="match status" value="1"/>
</dbReference>
<evidence type="ECO:0000259" key="7">
    <source>
        <dbReference type="Pfam" id="PF00482"/>
    </source>
</evidence>
<evidence type="ECO:0000313" key="8">
    <source>
        <dbReference type="EMBL" id="TWA99138.1"/>
    </source>
</evidence>
<dbReference type="AlphaFoldDB" id="A0A560DPV7"/>
<name>A0A560DPV7_9BRAD</name>
<keyword evidence="4 6" id="KW-1133">Transmembrane helix</keyword>
<dbReference type="Pfam" id="PF00482">
    <property type="entry name" value="T2SSF"/>
    <property type="match status" value="1"/>
</dbReference>